<feature type="region of interest" description="Disordered" evidence="1">
    <location>
        <begin position="30"/>
        <end position="61"/>
    </location>
</feature>
<evidence type="ECO:0000313" key="4">
    <source>
        <dbReference type="EMBL" id="QHO63783.1"/>
    </source>
</evidence>
<keyword evidence="5" id="KW-1185">Reference proteome</keyword>
<name>A0A857N8Y4_9BACT</name>
<reference evidence="5" key="1">
    <citation type="journal article" date="2020" name="Microorganisms">
        <title>Complete Genome of a Member of a New Bacterial Lineage in the Microgenomates Group Reveals an Unusual Nucleotide Composition Disparity Between Two Strands of DNA and Limited Metabolic Potential.</title>
        <authorList>
            <person name="Kadnikov V.V."/>
            <person name="Mardanov A.V."/>
            <person name="Beletsky A.V."/>
            <person name="Karnachuk O.V."/>
            <person name="Ravin N.V."/>
        </authorList>
    </citation>
    <scope>NUCLEOTIDE SEQUENCE [LARGE SCALE GENOMIC DNA]</scope>
</reference>
<feature type="signal peptide" evidence="2">
    <location>
        <begin position="1"/>
        <end position="20"/>
    </location>
</feature>
<dbReference type="SUPFAM" id="SSF100895">
    <property type="entry name" value="Kazal-type serine protease inhibitors"/>
    <property type="match status" value="1"/>
</dbReference>
<evidence type="ECO:0000313" key="5">
    <source>
        <dbReference type="Proteomes" id="UP000463983"/>
    </source>
</evidence>
<proteinExistence type="predicted"/>
<evidence type="ECO:0000259" key="3">
    <source>
        <dbReference type="PROSITE" id="PS51465"/>
    </source>
</evidence>
<evidence type="ECO:0000256" key="1">
    <source>
        <dbReference type="SAM" id="MobiDB-lite"/>
    </source>
</evidence>
<keyword evidence="2" id="KW-0732">Signal</keyword>
<dbReference type="CDD" id="cd00104">
    <property type="entry name" value="KAZAL_FS"/>
    <property type="match status" value="1"/>
</dbReference>
<gene>
    <name evidence="4" type="ORF">MICH65_0802</name>
</gene>
<evidence type="ECO:0000256" key="2">
    <source>
        <dbReference type="SAM" id="SignalP"/>
    </source>
</evidence>
<protein>
    <recommendedName>
        <fullName evidence="3">Kazal-like domain-containing protein</fullName>
    </recommendedName>
</protein>
<dbReference type="PROSITE" id="PS51465">
    <property type="entry name" value="KAZAL_2"/>
    <property type="match status" value="1"/>
</dbReference>
<dbReference type="EMBL" id="CP047901">
    <property type="protein sequence ID" value="QHO63783.1"/>
    <property type="molecule type" value="Genomic_DNA"/>
</dbReference>
<dbReference type="InterPro" id="IPR036058">
    <property type="entry name" value="Kazal_dom_sf"/>
</dbReference>
<dbReference type="RefSeq" id="WP_161932141.1">
    <property type="nucleotide sequence ID" value="NZ_CP047901.1"/>
</dbReference>
<organism evidence="4 5">
    <name type="scientific">Candidatus Chazhemtobacterium aquaticus</name>
    <dbReference type="NCBI Taxonomy" id="2715735"/>
    <lineage>
        <taxon>Bacteria</taxon>
        <taxon>Candidatus Chazhemtobacteraceae</taxon>
        <taxon>Candidatus Chazhemtobacterium</taxon>
    </lineage>
</organism>
<dbReference type="SMART" id="SM00280">
    <property type="entry name" value="KAZAL"/>
    <property type="match status" value="1"/>
</dbReference>
<dbReference type="AlphaFoldDB" id="A0A857N8Y4"/>
<dbReference type="Proteomes" id="UP000463983">
    <property type="component" value="Chromosome"/>
</dbReference>
<dbReference type="InterPro" id="IPR002350">
    <property type="entry name" value="Kazal_dom"/>
</dbReference>
<feature type="domain" description="Kazal-like" evidence="3">
    <location>
        <begin position="52"/>
        <end position="101"/>
    </location>
</feature>
<feature type="chain" id="PRO_5032298963" description="Kazal-like domain-containing protein" evidence="2">
    <location>
        <begin position="21"/>
        <end position="103"/>
    </location>
</feature>
<feature type="compositionally biased region" description="Low complexity" evidence="1">
    <location>
        <begin position="44"/>
        <end position="61"/>
    </location>
</feature>
<dbReference type="Gene3D" id="3.30.60.30">
    <property type="match status" value="1"/>
</dbReference>
<sequence length="103" mass="10697">MNSKTLLAALPLALITGALASAIIFFPDSKDIRPRASDPATFNPSPTLTPTTTPDSPTAQPEIVCSDLYSPVCGSDNLTYDSACEAQLAGVQVISDSPCPQTN</sequence>
<accession>A0A857N8Y4</accession>
<dbReference type="KEGG" id="caqa:MICH65_0802"/>
<dbReference type="Pfam" id="PF07648">
    <property type="entry name" value="Kazal_2"/>
    <property type="match status" value="1"/>
</dbReference>